<feature type="compositionally biased region" description="Basic and acidic residues" evidence="1">
    <location>
        <begin position="17"/>
        <end position="33"/>
    </location>
</feature>
<evidence type="ECO:0000313" key="3">
    <source>
        <dbReference type="Proteomes" id="UP000825228"/>
    </source>
</evidence>
<protein>
    <submittedName>
        <fullName evidence="2">Uncharacterized protein</fullName>
    </submittedName>
</protein>
<keyword evidence="3" id="KW-1185">Reference proteome</keyword>
<feature type="region of interest" description="Disordered" evidence="1">
    <location>
        <begin position="1"/>
        <end position="53"/>
    </location>
</feature>
<proteinExistence type="predicted"/>
<evidence type="ECO:0000256" key="1">
    <source>
        <dbReference type="SAM" id="MobiDB-lite"/>
    </source>
</evidence>
<feature type="compositionally biased region" description="Basic and acidic residues" evidence="1">
    <location>
        <begin position="1"/>
        <end position="10"/>
    </location>
</feature>
<dbReference type="EMBL" id="JABUBU010000008">
    <property type="protein sequence ID" value="MBY6367281.1"/>
    <property type="molecule type" value="Genomic_DNA"/>
</dbReference>
<gene>
    <name evidence="2" type="ORF">HQ603_10985</name>
</gene>
<accession>A0ABS7P7Y2</accession>
<dbReference type="Proteomes" id="UP000825228">
    <property type="component" value="Unassembled WGS sequence"/>
</dbReference>
<dbReference type="RefSeq" id="WP_222684632.1">
    <property type="nucleotide sequence ID" value="NZ_JABUBT010000030.1"/>
</dbReference>
<organism evidence="2 3">
    <name type="scientific">Rhodococcoides corynebacterioides</name>
    <dbReference type="NCBI Taxonomy" id="53972"/>
    <lineage>
        <taxon>Bacteria</taxon>
        <taxon>Bacillati</taxon>
        <taxon>Actinomycetota</taxon>
        <taxon>Actinomycetes</taxon>
        <taxon>Mycobacteriales</taxon>
        <taxon>Nocardiaceae</taxon>
        <taxon>Rhodococcoides</taxon>
    </lineage>
</organism>
<name>A0ABS7P7Y2_9NOCA</name>
<comment type="caution">
    <text evidence="2">The sequence shown here is derived from an EMBL/GenBank/DDBJ whole genome shotgun (WGS) entry which is preliminary data.</text>
</comment>
<evidence type="ECO:0000313" key="2">
    <source>
        <dbReference type="EMBL" id="MBY6367281.1"/>
    </source>
</evidence>
<sequence length="53" mass="5822">MSESENERQSESPVSEDPSHTSERPYDSTRDPDADPDELEDAAGTQPDQAEGE</sequence>
<reference evidence="2 3" key="1">
    <citation type="submission" date="2020-06" db="EMBL/GenBank/DDBJ databases">
        <title>Taxonomy, biology and ecology of Rhodococcus bacteria occurring in California pistachio and other woody hosts as revealed by genome sequence analyses.</title>
        <authorList>
            <person name="Gai Y."/>
            <person name="Riely B."/>
        </authorList>
    </citation>
    <scope>NUCLEOTIDE SEQUENCE [LARGE SCALE GENOMIC DNA]</scope>
    <source>
        <strain evidence="2 3">BP-281</strain>
    </source>
</reference>